<dbReference type="GeneID" id="76424297"/>
<reference evidence="1" key="1">
    <citation type="journal article" date="2001" name="Int. J. Syst. Evol. Microbiol.">
        <title>Methanofollis aquaemaris sp. nov., a methanogen isolated from an aquaculture fish pond.</title>
        <authorList>
            <person name="Lai M.C."/>
            <person name="Chen S.C."/>
        </authorList>
    </citation>
    <scope>NUCLEOTIDE SEQUENCE</scope>
    <source>
        <strain evidence="1">N2F9704</strain>
    </source>
</reference>
<dbReference type="Proteomes" id="UP001042704">
    <property type="component" value="Chromosome"/>
</dbReference>
<dbReference type="SUPFAM" id="SSF158997">
    <property type="entry name" value="Trm112p-like"/>
    <property type="match status" value="1"/>
</dbReference>
<dbReference type="Gene3D" id="2.20.25.10">
    <property type="match status" value="1"/>
</dbReference>
<organism evidence="1 2">
    <name type="scientific">Methanofollis aquaemaris</name>
    <dbReference type="NCBI Taxonomy" id="126734"/>
    <lineage>
        <taxon>Archaea</taxon>
        <taxon>Methanobacteriati</taxon>
        <taxon>Methanobacteriota</taxon>
        <taxon>Stenosarchaea group</taxon>
        <taxon>Methanomicrobia</taxon>
        <taxon>Methanomicrobiales</taxon>
        <taxon>Methanomicrobiaceae</taxon>
        <taxon>Methanofollis</taxon>
    </lineage>
</organism>
<gene>
    <name evidence="1" type="ORF">RJ40_08005</name>
</gene>
<accession>A0A8A3S6A9</accession>
<name>A0A8A3S6A9_9EURY</name>
<sequence>MKRSLLPILCCPVCKGDLELRVVEEKEDDIIEGSLLCGACGVEYPIREGIPNLLPPADQD</sequence>
<reference evidence="1" key="2">
    <citation type="submission" date="2019-02" db="EMBL/GenBank/DDBJ databases">
        <authorList>
            <person name="Chen S.-C."/>
            <person name="Chien H.-H."/>
            <person name="Lai M.-C."/>
        </authorList>
    </citation>
    <scope>NUCLEOTIDE SEQUENCE</scope>
    <source>
        <strain evidence="1">N2F9704</strain>
    </source>
</reference>
<evidence type="ECO:0000313" key="1">
    <source>
        <dbReference type="EMBL" id="QSZ67453.1"/>
    </source>
</evidence>
<proteinExistence type="predicted"/>
<dbReference type="KEGG" id="maqe:RJ40_08005"/>
<dbReference type="Pfam" id="PF03966">
    <property type="entry name" value="Trm112p"/>
    <property type="match status" value="1"/>
</dbReference>
<dbReference type="PANTHER" id="PTHR33505">
    <property type="entry name" value="ZGC:162634"/>
    <property type="match status" value="1"/>
</dbReference>
<dbReference type="AlphaFoldDB" id="A0A8A3S6A9"/>
<dbReference type="PANTHER" id="PTHR33505:SF4">
    <property type="entry name" value="PROTEIN PREY, MITOCHONDRIAL"/>
    <property type="match status" value="1"/>
</dbReference>
<dbReference type="InterPro" id="IPR005651">
    <property type="entry name" value="Trm112-like"/>
</dbReference>
<dbReference type="NCBIfam" id="NF038101">
    <property type="entry name" value="Trm112_arch"/>
    <property type="match status" value="1"/>
</dbReference>
<protein>
    <submittedName>
        <fullName evidence="1">Trm112 family protein</fullName>
    </submittedName>
</protein>
<dbReference type="RefSeq" id="WP_265580342.1">
    <property type="nucleotide sequence ID" value="NZ_CP036172.1"/>
</dbReference>
<keyword evidence="2" id="KW-1185">Reference proteome</keyword>
<dbReference type="EMBL" id="CP036172">
    <property type="protein sequence ID" value="QSZ67453.1"/>
    <property type="molecule type" value="Genomic_DNA"/>
</dbReference>
<evidence type="ECO:0000313" key="2">
    <source>
        <dbReference type="Proteomes" id="UP001042704"/>
    </source>
</evidence>